<keyword evidence="3" id="KW-1185">Reference proteome</keyword>
<organism evidence="2 3">
    <name type="scientific">Massariosphaeria phaeospora</name>
    <dbReference type="NCBI Taxonomy" id="100035"/>
    <lineage>
        <taxon>Eukaryota</taxon>
        <taxon>Fungi</taxon>
        <taxon>Dikarya</taxon>
        <taxon>Ascomycota</taxon>
        <taxon>Pezizomycotina</taxon>
        <taxon>Dothideomycetes</taxon>
        <taxon>Pleosporomycetidae</taxon>
        <taxon>Pleosporales</taxon>
        <taxon>Pleosporales incertae sedis</taxon>
        <taxon>Massariosphaeria</taxon>
    </lineage>
</organism>
<proteinExistence type="predicted"/>
<sequence length="371" mass="42589">MQKKPVPAGADTNTRAYAIFFSYLLTCFSLTVYVIVKLLRNYSLLTKSTTARPPPARHVRSFMVLAAGSIFTRWYFILRYFENSYQFWVMWRSYYQLEPHHMHWGLWLKETSLFREAWEAAIVGNARYWWTHQIFFFACAFGLSLDQRGLRRNIKHTWAFMLLGQIVAISFATNLFLLTLLLSPPALPPPSSAYRKNWLGPWVLNLVAIIATQIPAYLLADEYYWHHKEFMSVLLAPHIALLVLPFVRAILPAKYSTDVNHDLADSVYNKVLWPVTIVGAALLNLKQTWTAVSFGGFAGIWGALWEHPAVSSVAFDVVFCWITWITWWSIQRQGVDDVLGFEQHGKEYDWPAAGSGIAATRGDTDGGVRRR</sequence>
<keyword evidence="1" id="KW-1133">Transmembrane helix</keyword>
<reference evidence="2 3" key="1">
    <citation type="submission" date="2020-01" db="EMBL/GenBank/DDBJ databases">
        <authorList>
            <consortium name="DOE Joint Genome Institute"/>
            <person name="Haridas S."/>
            <person name="Albert R."/>
            <person name="Binder M."/>
            <person name="Bloem J."/>
            <person name="Labutti K."/>
            <person name="Salamov A."/>
            <person name="Andreopoulos B."/>
            <person name="Baker S.E."/>
            <person name="Barry K."/>
            <person name="Bills G."/>
            <person name="Bluhm B.H."/>
            <person name="Cannon C."/>
            <person name="Castanera R."/>
            <person name="Culley D.E."/>
            <person name="Daum C."/>
            <person name="Ezra D."/>
            <person name="Gonzalez J.B."/>
            <person name="Henrissat B."/>
            <person name="Kuo A."/>
            <person name="Liang C."/>
            <person name="Lipzen A."/>
            <person name="Lutzoni F."/>
            <person name="Magnuson J."/>
            <person name="Mondo S."/>
            <person name="Nolan M."/>
            <person name="Ohm R."/>
            <person name="Pangilinan J."/>
            <person name="Park H.-J.H."/>
            <person name="Ramirez L."/>
            <person name="Alfaro M."/>
            <person name="Sun H."/>
            <person name="Tritt A."/>
            <person name="Yoshinaga Y."/>
            <person name="Zwiers L.-H.L."/>
            <person name="Turgeon B.G."/>
            <person name="Goodwin S.B."/>
            <person name="Spatafora J.W."/>
            <person name="Crous P.W."/>
            <person name="Grigoriev I.V."/>
        </authorList>
    </citation>
    <scope>NUCLEOTIDE SEQUENCE [LARGE SCALE GENOMIC DNA]</scope>
    <source>
        <strain evidence="2 3">CBS 611.86</strain>
    </source>
</reference>
<dbReference type="EMBL" id="JAADJZ010000025">
    <property type="protein sequence ID" value="KAF2866947.1"/>
    <property type="molecule type" value="Genomic_DNA"/>
</dbReference>
<keyword evidence="1" id="KW-0812">Transmembrane</keyword>
<feature type="transmembrane region" description="Helical" evidence="1">
    <location>
        <begin position="128"/>
        <end position="145"/>
    </location>
</feature>
<keyword evidence="1" id="KW-0472">Membrane</keyword>
<accession>A0A7C8I8E2</accession>
<feature type="transmembrane region" description="Helical" evidence="1">
    <location>
        <begin position="232"/>
        <end position="251"/>
    </location>
</feature>
<feature type="transmembrane region" description="Helical" evidence="1">
    <location>
        <begin position="202"/>
        <end position="220"/>
    </location>
</feature>
<feature type="transmembrane region" description="Helical" evidence="1">
    <location>
        <begin position="271"/>
        <end position="301"/>
    </location>
</feature>
<feature type="transmembrane region" description="Helical" evidence="1">
    <location>
        <begin position="20"/>
        <end position="39"/>
    </location>
</feature>
<dbReference type="Proteomes" id="UP000481861">
    <property type="component" value="Unassembled WGS sequence"/>
</dbReference>
<evidence type="ECO:0000313" key="3">
    <source>
        <dbReference type="Proteomes" id="UP000481861"/>
    </source>
</evidence>
<protein>
    <submittedName>
        <fullName evidence="2">Uncharacterized protein</fullName>
    </submittedName>
</protein>
<feature type="transmembrane region" description="Helical" evidence="1">
    <location>
        <begin position="59"/>
        <end position="81"/>
    </location>
</feature>
<comment type="caution">
    <text evidence="2">The sequence shown here is derived from an EMBL/GenBank/DDBJ whole genome shotgun (WGS) entry which is preliminary data.</text>
</comment>
<feature type="transmembrane region" description="Helical" evidence="1">
    <location>
        <begin position="157"/>
        <end position="182"/>
    </location>
</feature>
<evidence type="ECO:0000313" key="2">
    <source>
        <dbReference type="EMBL" id="KAF2866947.1"/>
    </source>
</evidence>
<name>A0A7C8I8E2_9PLEO</name>
<dbReference type="AlphaFoldDB" id="A0A7C8I8E2"/>
<gene>
    <name evidence="2" type="ORF">BDV95DRAFT_191518</name>
</gene>
<evidence type="ECO:0000256" key="1">
    <source>
        <dbReference type="SAM" id="Phobius"/>
    </source>
</evidence>
<dbReference type="OrthoDB" id="2126185at2759"/>